<dbReference type="RefSeq" id="WP_155366663.1">
    <property type="nucleotide sequence ID" value="NZ_CP043930.1"/>
</dbReference>
<dbReference type="Proteomes" id="UP000427281">
    <property type="component" value="Chromosome"/>
</dbReference>
<dbReference type="AlphaFoldDB" id="A0A6I6AI48"/>
<accession>A0A6I6AI48</accession>
<reference evidence="3 4" key="1">
    <citation type="submission" date="2019-09" db="EMBL/GenBank/DDBJ databases">
        <title>Gimesia benthica sp. nov., a novel bacterium isolated from deep-sea water of the Northwest Indian Ocean.</title>
        <authorList>
            <person name="Dai X."/>
        </authorList>
    </citation>
    <scope>NUCLEOTIDE SEQUENCE [LARGE SCALE GENOMIC DNA]</scope>
    <source>
        <strain evidence="3 4">E7</strain>
    </source>
</reference>
<keyword evidence="3" id="KW-0449">Lipoprotein</keyword>
<evidence type="ECO:0000256" key="2">
    <source>
        <dbReference type="SAM" id="SignalP"/>
    </source>
</evidence>
<keyword evidence="4" id="KW-1185">Reference proteome</keyword>
<dbReference type="EMBL" id="CP043930">
    <property type="protein sequence ID" value="QGQ26107.1"/>
    <property type="molecule type" value="Genomic_DNA"/>
</dbReference>
<proteinExistence type="predicted"/>
<gene>
    <name evidence="3" type="ORF">F1728_27025</name>
</gene>
<organism evidence="3 4">
    <name type="scientific">Gimesia benthica</name>
    <dbReference type="NCBI Taxonomy" id="2608982"/>
    <lineage>
        <taxon>Bacteria</taxon>
        <taxon>Pseudomonadati</taxon>
        <taxon>Planctomycetota</taxon>
        <taxon>Planctomycetia</taxon>
        <taxon>Planctomycetales</taxon>
        <taxon>Planctomycetaceae</taxon>
        <taxon>Gimesia</taxon>
    </lineage>
</organism>
<evidence type="ECO:0000313" key="3">
    <source>
        <dbReference type="EMBL" id="QGQ26107.1"/>
    </source>
</evidence>
<feature type="coiled-coil region" evidence="1">
    <location>
        <begin position="32"/>
        <end position="62"/>
    </location>
</feature>
<keyword evidence="2" id="KW-0732">Signal</keyword>
<dbReference type="KEGG" id="gim:F1728_27025"/>
<protein>
    <submittedName>
        <fullName evidence="3">Outer membrane lipoprotein-sorting protein</fullName>
    </submittedName>
</protein>
<evidence type="ECO:0000256" key="1">
    <source>
        <dbReference type="SAM" id="Coils"/>
    </source>
</evidence>
<feature type="chain" id="PRO_5026350614" evidence="2">
    <location>
        <begin position="29"/>
        <end position="367"/>
    </location>
</feature>
<sequence length="367" mass="42868">MKPNQAIFQKVVGSCLYLLLLTPISLSAAPQQDQHSEQDQELQALINELEQQEAFYSELELKLHENYQQPPGNTRPTWKVENETEYSILLQGEKFRQEETTAGNFRLLTQKPRKNQRHFLEGMNTTLTLFDGTTYRRFHEFDHESPRAVGQRNQNKLGEISDLPKRMENYGRPHMLLESSPHVPLSIFLSGKKAMVHFPGLPAHPKPFQVKAWIEGTGEIQGLKCTQVVVERLNDSGVRFSKQILWLAQERNLIPVKIITYHDRFSREKPCKEAFVDKWQQLGPGVWFPLQAHIDRYNLILFKYNGTYEIDWRRQYTAQKITLHPEVQKQEFSALIFPKGTTVRSRFNHQQSKYIVGEEKIRPAEKE</sequence>
<feature type="signal peptide" evidence="2">
    <location>
        <begin position="1"/>
        <end position="28"/>
    </location>
</feature>
<name>A0A6I6AI48_9PLAN</name>
<keyword evidence="1" id="KW-0175">Coiled coil</keyword>
<evidence type="ECO:0000313" key="4">
    <source>
        <dbReference type="Proteomes" id="UP000427281"/>
    </source>
</evidence>